<dbReference type="OrthoDB" id="5771769at2759"/>
<dbReference type="GO" id="GO:0000978">
    <property type="term" value="F:RNA polymerase II cis-regulatory region sequence-specific DNA binding"/>
    <property type="evidence" value="ECO:0007669"/>
    <property type="project" value="TreeGrafter"/>
</dbReference>
<keyword evidence="8 10" id="KW-0675">Receptor</keyword>
<dbReference type="FunFam" id="3.30.50.10:FF:000031">
    <property type="entry name" value="Ecdysone receptor A1"/>
    <property type="match status" value="1"/>
</dbReference>
<dbReference type="PANTHER" id="PTHR24082:SF507">
    <property type="entry name" value="BILE ACID RECEPTOR-RELATED"/>
    <property type="match status" value="1"/>
</dbReference>
<dbReference type="SMART" id="SM00430">
    <property type="entry name" value="HOLI"/>
    <property type="match status" value="1"/>
</dbReference>
<organism evidence="16">
    <name type="scientific">Thelazia callipaeda</name>
    <name type="common">Oriental eyeworm</name>
    <name type="synonym">Parasitic nematode</name>
    <dbReference type="NCBI Taxonomy" id="103827"/>
    <lineage>
        <taxon>Eukaryota</taxon>
        <taxon>Metazoa</taxon>
        <taxon>Ecdysozoa</taxon>
        <taxon>Nematoda</taxon>
        <taxon>Chromadorea</taxon>
        <taxon>Rhabditida</taxon>
        <taxon>Spirurina</taxon>
        <taxon>Spiruromorpha</taxon>
        <taxon>Thelazioidea</taxon>
        <taxon>Thelaziidae</taxon>
        <taxon>Thelazia</taxon>
    </lineage>
</organism>
<evidence type="ECO:0000256" key="8">
    <source>
        <dbReference type="ARBA" id="ARBA00023170"/>
    </source>
</evidence>
<feature type="compositionally biased region" description="Polar residues" evidence="11">
    <location>
        <begin position="626"/>
        <end position="643"/>
    </location>
</feature>
<feature type="region of interest" description="Disordered" evidence="11">
    <location>
        <begin position="56"/>
        <end position="78"/>
    </location>
</feature>
<dbReference type="CDD" id="cd07161">
    <property type="entry name" value="NR_DBD_EcR"/>
    <property type="match status" value="1"/>
</dbReference>
<dbReference type="SUPFAM" id="SSF57716">
    <property type="entry name" value="Glucocorticoid receptor-like (DNA-binding domain)"/>
    <property type="match status" value="1"/>
</dbReference>
<keyword evidence="5 10" id="KW-0805">Transcription regulation</keyword>
<comment type="subcellular location">
    <subcellularLocation>
        <location evidence="10">Nucleus</location>
    </subcellularLocation>
</comment>
<dbReference type="WBParaSite" id="TCLT_0000569201-mRNA-1">
    <property type="protein sequence ID" value="TCLT_0000569201-mRNA-1"/>
    <property type="gene ID" value="TCLT_0000569201"/>
</dbReference>
<evidence type="ECO:0000313" key="14">
    <source>
        <dbReference type="EMBL" id="VDN02952.1"/>
    </source>
</evidence>
<dbReference type="OMA" id="YHCKYGE"/>
<proteinExistence type="inferred from homology"/>
<keyword evidence="3 10" id="KW-0863">Zinc-finger</keyword>
<dbReference type="PROSITE" id="PS51030">
    <property type="entry name" value="NUCLEAR_REC_DBD_2"/>
    <property type="match status" value="1"/>
</dbReference>
<feature type="region of interest" description="Disordered" evidence="11">
    <location>
        <begin position="605"/>
        <end position="643"/>
    </location>
</feature>
<feature type="compositionally biased region" description="Low complexity" evidence="11">
    <location>
        <begin position="60"/>
        <end position="69"/>
    </location>
</feature>
<evidence type="ECO:0000256" key="1">
    <source>
        <dbReference type="ARBA" id="ARBA00005993"/>
    </source>
</evidence>
<name>A0A0N5CYZ7_THECL</name>
<dbReference type="GO" id="GO:0004879">
    <property type="term" value="F:nuclear receptor activity"/>
    <property type="evidence" value="ECO:0007669"/>
    <property type="project" value="TreeGrafter"/>
</dbReference>
<keyword evidence="4 10" id="KW-0862">Zinc</keyword>
<keyword evidence="6 10" id="KW-0238">DNA-binding</keyword>
<dbReference type="PROSITE" id="PS00031">
    <property type="entry name" value="NUCLEAR_REC_DBD_1"/>
    <property type="match status" value="1"/>
</dbReference>
<dbReference type="InterPro" id="IPR050234">
    <property type="entry name" value="Nuclear_hormone_rcpt_NR1"/>
</dbReference>
<evidence type="ECO:0000256" key="5">
    <source>
        <dbReference type="ARBA" id="ARBA00023015"/>
    </source>
</evidence>
<evidence type="ECO:0000313" key="15">
    <source>
        <dbReference type="Proteomes" id="UP000276776"/>
    </source>
</evidence>
<feature type="compositionally biased region" description="Polar residues" evidence="11">
    <location>
        <begin position="605"/>
        <end position="616"/>
    </location>
</feature>
<evidence type="ECO:0000256" key="3">
    <source>
        <dbReference type="ARBA" id="ARBA00022771"/>
    </source>
</evidence>
<dbReference type="PRINTS" id="PR00047">
    <property type="entry name" value="STROIDFINGER"/>
</dbReference>
<dbReference type="InterPro" id="IPR001723">
    <property type="entry name" value="Nuclear_hrmn_rcpt"/>
</dbReference>
<dbReference type="Proteomes" id="UP000276776">
    <property type="component" value="Unassembled WGS sequence"/>
</dbReference>
<dbReference type="InterPro" id="IPR035500">
    <property type="entry name" value="NHR-like_dom_sf"/>
</dbReference>
<feature type="compositionally biased region" description="Low complexity" evidence="11">
    <location>
        <begin position="220"/>
        <end position="231"/>
    </location>
</feature>
<keyword evidence="15" id="KW-1185">Reference proteome</keyword>
<feature type="domain" description="NR LBD" evidence="13">
    <location>
        <begin position="373"/>
        <end position="602"/>
    </location>
</feature>
<evidence type="ECO:0000256" key="7">
    <source>
        <dbReference type="ARBA" id="ARBA00023163"/>
    </source>
</evidence>
<dbReference type="GO" id="GO:0008270">
    <property type="term" value="F:zinc ion binding"/>
    <property type="evidence" value="ECO:0007669"/>
    <property type="project" value="UniProtKB-KW"/>
</dbReference>
<feature type="region of interest" description="Disordered" evidence="11">
    <location>
        <begin position="201"/>
        <end position="231"/>
    </location>
</feature>
<dbReference type="GO" id="GO:0090575">
    <property type="term" value="C:RNA polymerase II transcription regulator complex"/>
    <property type="evidence" value="ECO:0007669"/>
    <property type="project" value="TreeGrafter"/>
</dbReference>
<evidence type="ECO:0000256" key="10">
    <source>
        <dbReference type="RuleBase" id="RU004334"/>
    </source>
</evidence>
<accession>A0A0N5CYZ7</accession>
<dbReference type="Gene3D" id="3.30.50.10">
    <property type="entry name" value="Erythroid Transcription Factor GATA-1, subunit A"/>
    <property type="match status" value="1"/>
</dbReference>
<dbReference type="GO" id="GO:0045944">
    <property type="term" value="P:positive regulation of transcription by RNA polymerase II"/>
    <property type="evidence" value="ECO:0007669"/>
    <property type="project" value="TreeGrafter"/>
</dbReference>
<dbReference type="AlphaFoldDB" id="A0A0N5CYZ7"/>
<evidence type="ECO:0000259" key="13">
    <source>
        <dbReference type="PROSITE" id="PS51843"/>
    </source>
</evidence>
<keyword evidence="7 10" id="KW-0804">Transcription</keyword>
<comment type="similarity">
    <text evidence="1 10">Belongs to the nuclear hormone receptor family.</text>
</comment>
<evidence type="ECO:0000256" key="6">
    <source>
        <dbReference type="ARBA" id="ARBA00023125"/>
    </source>
</evidence>
<dbReference type="SUPFAM" id="SSF48508">
    <property type="entry name" value="Nuclear receptor ligand-binding domain"/>
    <property type="match status" value="1"/>
</dbReference>
<reference evidence="14 15" key="2">
    <citation type="submission" date="2018-11" db="EMBL/GenBank/DDBJ databases">
        <authorList>
            <consortium name="Pathogen Informatics"/>
        </authorList>
    </citation>
    <scope>NUCLEOTIDE SEQUENCE [LARGE SCALE GENOMIC DNA]</scope>
</reference>
<dbReference type="GO" id="GO:0030154">
    <property type="term" value="P:cell differentiation"/>
    <property type="evidence" value="ECO:0007669"/>
    <property type="project" value="TreeGrafter"/>
</dbReference>
<evidence type="ECO:0000259" key="12">
    <source>
        <dbReference type="PROSITE" id="PS51030"/>
    </source>
</evidence>
<evidence type="ECO:0000256" key="9">
    <source>
        <dbReference type="ARBA" id="ARBA00023242"/>
    </source>
</evidence>
<sequence>MELLGKEETHAIICTSRSQAVATCLLRCCIQGFNYQTSMTTATVSYHELPPLTSWVSDSQQQQQHHQQQIHNSPPNSIPVTTFIVPSSTAASSSTSSSSSPSLMPLLSDQQQVHILADHRHSSQNIPLLSSQEIFCAQALNHYSADNEIEEGFWDGTSSSLLASNQPPAGESTVQRFHQINSSAANANIIHCAAMHLSPQQNHGESEYRSKKRSNNSNCGSIRSLSLPSSSGISAPSVAEELCLVCGDKASGYHYNALTCEGCKGFFRRSITRKAVYHCKYGETCDIDMYMRRKCQHCRLKKCMEIGMRPERLRADSRVPLVVIPEDQCRIKREAKQKLRTAQEQQRKANCVSPQQAVSSSESPDECAALSVETQELIKRIVGIDQQFAMPSTDTLMKISGCNEAGSSYQQLAELTILSLQLIHQFTMHLPGFCKLSDEDKRTLHKTCKTEVLVLRTSRCYDMFDEKVVLGNETKQWRYDREQYREFIGPLADSMFDFAHSLSKMQLHQAEYVLLTAIAIFSDRPGLQEPKSVEDIQEVYTSALQSYVDALRPKQRNIFSRLLMKLTDLRSLASEQSEIITGISSTNNAVAMPLSSSQPSFDSKFTITKSQSSIHEQQQQQQQPQYSLYTQGNYQSSTSTTDY</sequence>
<dbReference type="InterPro" id="IPR000536">
    <property type="entry name" value="Nucl_hrmn_rcpt_lig-bd"/>
</dbReference>
<dbReference type="InterPro" id="IPR001628">
    <property type="entry name" value="Znf_hrmn_rcpt"/>
</dbReference>
<dbReference type="PROSITE" id="PS51843">
    <property type="entry name" value="NR_LBD"/>
    <property type="match status" value="1"/>
</dbReference>
<reference evidence="16" key="1">
    <citation type="submission" date="2017-02" db="UniProtKB">
        <authorList>
            <consortium name="WormBaseParasite"/>
        </authorList>
    </citation>
    <scope>IDENTIFICATION</scope>
</reference>
<dbReference type="Pfam" id="PF00104">
    <property type="entry name" value="Hormone_recep"/>
    <property type="match status" value="1"/>
</dbReference>
<gene>
    <name evidence="14" type="ORF">TCLT_LOCUS5681</name>
</gene>
<dbReference type="SMART" id="SM00399">
    <property type="entry name" value="ZnF_C4"/>
    <property type="match status" value="1"/>
</dbReference>
<evidence type="ECO:0000313" key="16">
    <source>
        <dbReference type="WBParaSite" id="TCLT_0000569201-mRNA-1"/>
    </source>
</evidence>
<evidence type="ECO:0000256" key="4">
    <source>
        <dbReference type="ARBA" id="ARBA00022833"/>
    </source>
</evidence>
<dbReference type="Pfam" id="PF00105">
    <property type="entry name" value="zf-C4"/>
    <property type="match status" value="1"/>
</dbReference>
<dbReference type="InterPro" id="IPR013088">
    <property type="entry name" value="Znf_NHR/GATA"/>
</dbReference>
<dbReference type="GO" id="GO:0000122">
    <property type="term" value="P:negative regulation of transcription by RNA polymerase II"/>
    <property type="evidence" value="ECO:0007669"/>
    <property type="project" value="TreeGrafter"/>
</dbReference>
<keyword evidence="9 10" id="KW-0539">Nucleus</keyword>
<dbReference type="Gene3D" id="1.10.565.10">
    <property type="entry name" value="Retinoid X Receptor"/>
    <property type="match status" value="1"/>
</dbReference>
<dbReference type="STRING" id="103827.A0A0N5CYZ7"/>
<dbReference type="PANTHER" id="PTHR24082">
    <property type="entry name" value="NUCLEAR HORMONE RECEPTOR"/>
    <property type="match status" value="1"/>
</dbReference>
<feature type="domain" description="Nuclear receptor" evidence="12">
    <location>
        <begin position="240"/>
        <end position="315"/>
    </location>
</feature>
<dbReference type="EMBL" id="UYYF01004356">
    <property type="protein sequence ID" value="VDN02952.1"/>
    <property type="molecule type" value="Genomic_DNA"/>
</dbReference>
<evidence type="ECO:0000256" key="11">
    <source>
        <dbReference type="SAM" id="MobiDB-lite"/>
    </source>
</evidence>
<protein>
    <submittedName>
        <fullName evidence="16">Ecdysteroid receptor</fullName>
    </submittedName>
</protein>
<dbReference type="PRINTS" id="PR00398">
    <property type="entry name" value="STRDHORMONER"/>
</dbReference>
<keyword evidence="2 10" id="KW-0479">Metal-binding</keyword>
<evidence type="ECO:0000256" key="2">
    <source>
        <dbReference type="ARBA" id="ARBA00022723"/>
    </source>
</evidence>